<proteinExistence type="predicted"/>
<reference evidence="3 4" key="1">
    <citation type="submission" date="2018-06" db="EMBL/GenBank/DDBJ databases">
        <title>Genomic Encyclopedia of Type Strains, Phase IV (KMG-IV): sequencing the most valuable type-strain genomes for metagenomic binning, comparative biology and taxonomic classification.</title>
        <authorList>
            <person name="Goeker M."/>
        </authorList>
    </citation>
    <scope>NUCLEOTIDE SEQUENCE [LARGE SCALE GENOMIC DNA]</scope>
    <source>
        <strain evidence="3 4">DSM 25532</strain>
    </source>
</reference>
<dbReference type="Pfam" id="PF01261">
    <property type="entry name" value="AP_endonuc_2"/>
    <property type="match status" value="1"/>
</dbReference>
<name>A0A366HTF4_9BACT</name>
<gene>
    <name evidence="3" type="ORF">DES53_101349</name>
</gene>
<dbReference type="InterPro" id="IPR013022">
    <property type="entry name" value="Xyl_isomerase-like_TIM-brl"/>
</dbReference>
<dbReference type="OrthoDB" id="9798407at2"/>
<evidence type="ECO:0000256" key="1">
    <source>
        <dbReference type="SAM" id="SignalP"/>
    </source>
</evidence>
<dbReference type="RefSeq" id="WP_113956479.1">
    <property type="nucleotide sequence ID" value="NZ_QNRR01000001.1"/>
</dbReference>
<comment type="caution">
    <text evidence="3">The sequence shown here is derived from an EMBL/GenBank/DDBJ whole genome shotgun (WGS) entry which is preliminary data.</text>
</comment>
<dbReference type="Gene3D" id="3.20.20.150">
    <property type="entry name" value="Divalent-metal-dependent TIM barrel enzymes"/>
    <property type="match status" value="1"/>
</dbReference>
<dbReference type="InterPro" id="IPR050312">
    <property type="entry name" value="IolE/XylAMocC-like"/>
</dbReference>
<sequence length="284" mass="31423">MKRSAFLSLLLAIGLCGFSHAQAPSKPTTGLQLYSLRSQTALRGVPWVLDKVKEFGITELELAGTGNLTPEQFKAEVDKRGLKAVSSHFPYGRYKNDLANVVKDAKALGIKFAGCAWIDHKDAFDEAECRDAIAVFNKAGEALAKEGITFFYHAHGYEFHPHGSGTLLDLLITETKPEYVSYQMDVLWIVFPGHDPVKLLEKYGNRWKLMHLKDLKKNVATGSLSGKTDVENDVTLGTGQTDWPAVLAAAKKVGVQHYFIEDESSTSIDQIPQSLKFMKTQGFE</sequence>
<organism evidence="3 4">
    <name type="scientific">Roseimicrobium gellanilyticum</name>
    <dbReference type="NCBI Taxonomy" id="748857"/>
    <lineage>
        <taxon>Bacteria</taxon>
        <taxon>Pseudomonadati</taxon>
        <taxon>Verrucomicrobiota</taxon>
        <taxon>Verrucomicrobiia</taxon>
        <taxon>Verrucomicrobiales</taxon>
        <taxon>Verrucomicrobiaceae</taxon>
        <taxon>Roseimicrobium</taxon>
    </lineage>
</organism>
<keyword evidence="1" id="KW-0732">Signal</keyword>
<dbReference type="EMBL" id="QNRR01000001">
    <property type="protein sequence ID" value="RBP47552.1"/>
    <property type="molecule type" value="Genomic_DNA"/>
</dbReference>
<dbReference type="PANTHER" id="PTHR12110:SF41">
    <property type="entry name" value="INOSOSE DEHYDRATASE"/>
    <property type="match status" value="1"/>
</dbReference>
<feature type="domain" description="Xylose isomerase-like TIM barrel" evidence="2">
    <location>
        <begin position="50"/>
        <end position="280"/>
    </location>
</feature>
<dbReference type="Proteomes" id="UP000253426">
    <property type="component" value="Unassembled WGS sequence"/>
</dbReference>
<evidence type="ECO:0000259" key="2">
    <source>
        <dbReference type="Pfam" id="PF01261"/>
    </source>
</evidence>
<dbReference type="PANTHER" id="PTHR12110">
    <property type="entry name" value="HYDROXYPYRUVATE ISOMERASE"/>
    <property type="match status" value="1"/>
</dbReference>
<keyword evidence="4" id="KW-1185">Reference proteome</keyword>
<dbReference type="GO" id="GO:0016853">
    <property type="term" value="F:isomerase activity"/>
    <property type="evidence" value="ECO:0007669"/>
    <property type="project" value="UniProtKB-KW"/>
</dbReference>
<dbReference type="AlphaFoldDB" id="A0A366HTF4"/>
<dbReference type="SUPFAM" id="SSF51658">
    <property type="entry name" value="Xylose isomerase-like"/>
    <property type="match status" value="1"/>
</dbReference>
<feature type="chain" id="PRO_5016777670" evidence="1">
    <location>
        <begin position="22"/>
        <end position="284"/>
    </location>
</feature>
<dbReference type="InterPro" id="IPR036237">
    <property type="entry name" value="Xyl_isomerase-like_sf"/>
</dbReference>
<feature type="signal peptide" evidence="1">
    <location>
        <begin position="1"/>
        <end position="21"/>
    </location>
</feature>
<evidence type="ECO:0000313" key="4">
    <source>
        <dbReference type="Proteomes" id="UP000253426"/>
    </source>
</evidence>
<accession>A0A366HTF4</accession>
<keyword evidence="3" id="KW-0413">Isomerase</keyword>
<protein>
    <submittedName>
        <fullName evidence="3">Sugar phosphate isomerase/epimerase</fullName>
    </submittedName>
</protein>
<evidence type="ECO:0000313" key="3">
    <source>
        <dbReference type="EMBL" id="RBP47552.1"/>
    </source>
</evidence>